<dbReference type="AlphaFoldDB" id="A0A087UDM2"/>
<proteinExistence type="predicted"/>
<dbReference type="OrthoDB" id="6433896at2759"/>
<protein>
    <submittedName>
        <fullName evidence="3">Uncharacterized protein</fullName>
    </submittedName>
</protein>
<sequence length="188" mass="21402">MMIHLLKKFLACLLLLSLTRGQDQGDSFESYDWRGVGPLKDWPKYSSLTPYGSRKPATGNYPVLDEVKKYPDDSSAYLGDSSYSTDFKSQPYKYIDNSGEYQSVSYGDDGRGLDDNFNITIERLGGFGGSGDTRGYGAYDDSKSYQELHPDEPKHDADFPELMRIGRRHRNRYRNQDPLLVRPVPHPL</sequence>
<gene>
    <name evidence="3" type="ORF">X975_23464</name>
</gene>
<dbReference type="EMBL" id="KK119360">
    <property type="protein sequence ID" value="KFM75461.1"/>
    <property type="molecule type" value="Genomic_DNA"/>
</dbReference>
<evidence type="ECO:0000313" key="4">
    <source>
        <dbReference type="Proteomes" id="UP000054359"/>
    </source>
</evidence>
<feature type="non-terminal residue" evidence="3">
    <location>
        <position position="188"/>
    </location>
</feature>
<feature type="chain" id="PRO_5001830414" evidence="2">
    <location>
        <begin position="22"/>
        <end position="188"/>
    </location>
</feature>
<reference evidence="3 4" key="1">
    <citation type="submission" date="2013-11" db="EMBL/GenBank/DDBJ databases">
        <title>Genome sequencing of Stegodyphus mimosarum.</title>
        <authorList>
            <person name="Bechsgaard J."/>
        </authorList>
    </citation>
    <scope>NUCLEOTIDE SEQUENCE [LARGE SCALE GENOMIC DNA]</scope>
</reference>
<evidence type="ECO:0000313" key="3">
    <source>
        <dbReference type="EMBL" id="KFM75461.1"/>
    </source>
</evidence>
<keyword evidence="2" id="KW-0732">Signal</keyword>
<keyword evidence="4" id="KW-1185">Reference proteome</keyword>
<feature type="region of interest" description="Disordered" evidence="1">
    <location>
        <begin position="139"/>
        <end position="160"/>
    </location>
</feature>
<dbReference type="Proteomes" id="UP000054359">
    <property type="component" value="Unassembled WGS sequence"/>
</dbReference>
<dbReference type="OMA" id="DPMLIHP"/>
<name>A0A087UDM2_STEMI</name>
<accession>A0A087UDM2</accession>
<organism evidence="3 4">
    <name type="scientific">Stegodyphus mimosarum</name>
    <name type="common">African social velvet spider</name>
    <dbReference type="NCBI Taxonomy" id="407821"/>
    <lineage>
        <taxon>Eukaryota</taxon>
        <taxon>Metazoa</taxon>
        <taxon>Ecdysozoa</taxon>
        <taxon>Arthropoda</taxon>
        <taxon>Chelicerata</taxon>
        <taxon>Arachnida</taxon>
        <taxon>Araneae</taxon>
        <taxon>Araneomorphae</taxon>
        <taxon>Entelegynae</taxon>
        <taxon>Eresoidea</taxon>
        <taxon>Eresidae</taxon>
        <taxon>Stegodyphus</taxon>
    </lineage>
</organism>
<feature type="compositionally biased region" description="Basic and acidic residues" evidence="1">
    <location>
        <begin position="140"/>
        <end position="158"/>
    </location>
</feature>
<evidence type="ECO:0000256" key="1">
    <source>
        <dbReference type="SAM" id="MobiDB-lite"/>
    </source>
</evidence>
<feature type="signal peptide" evidence="2">
    <location>
        <begin position="1"/>
        <end position="21"/>
    </location>
</feature>
<evidence type="ECO:0000256" key="2">
    <source>
        <dbReference type="SAM" id="SignalP"/>
    </source>
</evidence>